<dbReference type="InterPro" id="IPR006566">
    <property type="entry name" value="FBD"/>
</dbReference>
<dbReference type="Pfam" id="PF00646">
    <property type="entry name" value="F-box"/>
    <property type="match status" value="1"/>
</dbReference>
<dbReference type="PANTHER" id="PTHR31900:SF28">
    <property type="entry name" value="FBD DOMAIN-CONTAINING PROTEIN"/>
    <property type="match status" value="1"/>
</dbReference>
<dbReference type="InterPro" id="IPR032675">
    <property type="entry name" value="LRR_dom_sf"/>
</dbReference>
<reference evidence="3" key="2">
    <citation type="submission" date="2025-08" db="UniProtKB">
        <authorList>
            <consortium name="RefSeq"/>
        </authorList>
    </citation>
    <scope>IDENTIFICATION</scope>
    <source>
        <tissue evidence="3">Leaf</tissue>
    </source>
</reference>
<sequence length="438" mass="49855">MDKISGFSDDVLLVKILSFLPTKDAVSTSILSKQWKFLWMRVPKLEYDDINIYMKRRFIAESLRSEKSQRMRSFINKNLPLHSSPFIESLYLRFFTASFEPEDIKLWVEIAVSRSVQELTVKFYLPKGISNCALLPTSLYTCESLMTLKLRDRILVDVPHGFCLPSLKTLHLENVTYADEESLQRLLSNCPVLEDLVVERRREGDNVTKFAVNIPSLLSLSIAISGQCSYVIDAPSLKYFGAKYFSESPSTGVIGNMPKLEEANITTGLESETLDIKKLLKPVASVKRLSLYILNSSAEAVYCDDSIFKELEHLNLQLFNSYWSKLVFWLLKASPKLRDLNCHEQFFLHGMDTLACWKQQTSSVPRCLLSSLQTFKWSGYHVSVEGRDLATYILRNSCLLKTAKVSIGPGMDPQKKLEMEVEVINSCRGSPTCNLVFD</sequence>
<organism evidence="2 3">
    <name type="scientific">Camelina sativa</name>
    <name type="common">False flax</name>
    <name type="synonym">Myagrum sativum</name>
    <dbReference type="NCBI Taxonomy" id="90675"/>
    <lineage>
        <taxon>Eukaryota</taxon>
        <taxon>Viridiplantae</taxon>
        <taxon>Streptophyta</taxon>
        <taxon>Embryophyta</taxon>
        <taxon>Tracheophyta</taxon>
        <taxon>Spermatophyta</taxon>
        <taxon>Magnoliopsida</taxon>
        <taxon>eudicotyledons</taxon>
        <taxon>Gunneridae</taxon>
        <taxon>Pentapetalae</taxon>
        <taxon>rosids</taxon>
        <taxon>malvids</taxon>
        <taxon>Brassicales</taxon>
        <taxon>Brassicaceae</taxon>
        <taxon>Camelineae</taxon>
        <taxon>Camelina</taxon>
    </lineage>
</organism>
<protein>
    <submittedName>
        <fullName evidence="3">FBD-associated F-box protein At5g56410</fullName>
    </submittedName>
</protein>
<dbReference type="Gene3D" id="3.80.10.10">
    <property type="entry name" value="Ribonuclease Inhibitor"/>
    <property type="match status" value="1"/>
</dbReference>
<name>A0ABM1R9F8_CAMSA</name>
<dbReference type="RefSeq" id="XP_019095646.1">
    <property type="nucleotide sequence ID" value="XM_019240101.1"/>
</dbReference>
<evidence type="ECO:0000313" key="3">
    <source>
        <dbReference type="RefSeq" id="XP_019095646.1"/>
    </source>
</evidence>
<keyword evidence="2" id="KW-1185">Reference proteome</keyword>
<accession>A0ABM1R9F8</accession>
<dbReference type="InterPro" id="IPR055411">
    <property type="entry name" value="LRR_FXL15/At3g58940/PEG3-like"/>
</dbReference>
<dbReference type="PANTHER" id="PTHR31900">
    <property type="entry name" value="F-BOX/RNI SUPERFAMILY PROTEIN-RELATED"/>
    <property type="match status" value="1"/>
</dbReference>
<dbReference type="GeneID" id="104763512"/>
<dbReference type="Pfam" id="PF08387">
    <property type="entry name" value="FBD"/>
    <property type="match status" value="1"/>
</dbReference>
<dbReference type="Proteomes" id="UP000694864">
    <property type="component" value="Chromosome 18"/>
</dbReference>
<dbReference type="Pfam" id="PF24758">
    <property type="entry name" value="LRR_At5g56370"/>
    <property type="match status" value="1"/>
</dbReference>
<proteinExistence type="predicted"/>
<dbReference type="SMART" id="SM00579">
    <property type="entry name" value="FBD"/>
    <property type="match status" value="1"/>
</dbReference>
<dbReference type="InterPro" id="IPR053781">
    <property type="entry name" value="F-box_AtFBL13-like"/>
</dbReference>
<gene>
    <name evidence="3" type="primary">LOC104763512</name>
</gene>
<dbReference type="InterPro" id="IPR036047">
    <property type="entry name" value="F-box-like_dom_sf"/>
</dbReference>
<evidence type="ECO:0000313" key="2">
    <source>
        <dbReference type="Proteomes" id="UP000694864"/>
    </source>
</evidence>
<reference evidence="2" key="1">
    <citation type="journal article" date="2014" name="Nat. Commun.">
        <title>The emerging biofuel crop Camelina sativa retains a highly undifferentiated hexaploid genome structure.</title>
        <authorList>
            <person name="Kagale S."/>
            <person name="Koh C."/>
            <person name="Nixon J."/>
            <person name="Bollina V."/>
            <person name="Clarke W.E."/>
            <person name="Tuteja R."/>
            <person name="Spillane C."/>
            <person name="Robinson S.J."/>
            <person name="Links M.G."/>
            <person name="Clarke C."/>
            <person name="Higgins E.E."/>
            <person name="Huebert T."/>
            <person name="Sharpe A.G."/>
            <person name="Parkin I.A."/>
        </authorList>
    </citation>
    <scope>NUCLEOTIDE SEQUENCE [LARGE SCALE GENOMIC DNA]</scope>
    <source>
        <strain evidence="2">cv. DH55</strain>
    </source>
</reference>
<dbReference type="CDD" id="cd22160">
    <property type="entry name" value="F-box_AtFBL13-like"/>
    <property type="match status" value="1"/>
</dbReference>
<feature type="domain" description="FBD" evidence="1">
    <location>
        <begin position="366"/>
        <end position="438"/>
    </location>
</feature>
<dbReference type="SUPFAM" id="SSF52047">
    <property type="entry name" value="RNI-like"/>
    <property type="match status" value="1"/>
</dbReference>
<dbReference type="InterPro" id="IPR050232">
    <property type="entry name" value="FBL13/AtMIF1-like"/>
</dbReference>
<evidence type="ECO:0000259" key="1">
    <source>
        <dbReference type="SMART" id="SM00579"/>
    </source>
</evidence>
<dbReference type="InterPro" id="IPR001810">
    <property type="entry name" value="F-box_dom"/>
</dbReference>
<dbReference type="SUPFAM" id="SSF81383">
    <property type="entry name" value="F-box domain"/>
    <property type="match status" value="1"/>
</dbReference>